<evidence type="ECO:0000256" key="1">
    <source>
        <dbReference type="ARBA" id="ARBA00004127"/>
    </source>
</evidence>
<dbReference type="GO" id="GO:0012505">
    <property type="term" value="C:endomembrane system"/>
    <property type="evidence" value="ECO:0007669"/>
    <property type="project" value="UniProtKB-SubCell"/>
</dbReference>
<keyword evidence="3" id="KW-0812">Transmembrane</keyword>
<evidence type="ECO:0000256" key="4">
    <source>
        <dbReference type="ARBA" id="ARBA00022737"/>
    </source>
</evidence>
<keyword evidence="2" id="KW-0813">Transport</keyword>
<reference evidence="11" key="1">
    <citation type="submission" date="2013-12" db="EMBL/GenBank/DDBJ databases">
        <title>The Genome Sequence of Aphanomyces invadans NJM9701.</title>
        <authorList>
            <consortium name="The Broad Institute Genomics Platform"/>
            <person name="Russ C."/>
            <person name="Tyler B."/>
            <person name="van West P."/>
            <person name="Dieguez-Uribeondo J."/>
            <person name="Young S.K."/>
            <person name="Zeng Q."/>
            <person name="Gargeya S."/>
            <person name="Fitzgerald M."/>
            <person name="Abouelleil A."/>
            <person name="Alvarado L."/>
            <person name="Chapman S.B."/>
            <person name="Gainer-Dewar J."/>
            <person name="Goldberg J."/>
            <person name="Griggs A."/>
            <person name="Gujja S."/>
            <person name="Hansen M."/>
            <person name="Howarth C."/>
            <person name="Imamovic A."/>
            <person name="Ireland A."/>
            <person name="Larimer J."/>
            <person name="McCowan C."/>
            <person name="Murphy C."/>
            <person name="Pearson M."/>
            <person name="Poon T.W."/>
            <person name="Priest M."/>
            <person name="Roberts A."/>
            <person name="Saif S."/>
            <person name="Shea T."/>
            <person name="Sykes S."/>
            <person name="Wortman J."/>
            <person name="Nusbaum C."/>
            <person name="Birren B."/>
        </authorList>
    </citation>
    <scope>NUCLEOTIDE SEQUENCE [LARGE SCALE GENOMIC DNA]</scope>
    <source>
        <strain evidence="11">NJM9701</strain>
    </source>
</reference>
<accession>A0A024U1E7</accession>
<dbReference type="VEuPathDB" id="FungiDB:H310_07506"/>
<dbReference type="PANTHER" id="PTHR24223">
    <property type="entry name" value="ATP-BINDING CASSETTE SUB-FAMILY C"/>
    <property type="match status" value="1"/>
</dbReference>
<dbReference type="Pfam" id="PF00664">
    <property type="entry name" value="ABC_membrane"/>
    <property type="match status" value="1"/>
</dbReference>
<evidence type="ECO:0000256" key="3">
    <source>
        <dbReference type="ARBA" id="ARBA00022692"/>
    </source>
</evidence>
<protein>
    <recommendedName>
        <fullName evidence="10">ABC transmembrane type-1 domain-containing protein</fullName>
    </recommendedName>
</protein>
<dbReference type="EMBL" id="KI913965">
    <property type="protein sequence ID" value="ETW00079.1"/>
    <property type="molecule type" value="Genomic_DNA"/>
</dbReference>
<feature type="compositionally biased region" description="Polar residues" evidence="9">
    <location>
        <begin position="1"/>
        <end position="14"/>
    </location>
</feature>
<name>A0A024U1E7_9STRA</name>
<dbReference type="GeneID" id="20084556"/>
<dbReference type="STRING" id="157072.A0A024U1E7"/>
<proteinExistence type="predicted"/>
<evidence type="ECO:0000259" key="10">
    <source>
        <dbReference type="Pfam" id="PF00664"/>
    </source>
</evidence>
<dbReference type="GO" id="GO:0005524">
    <property type="term" value="F:ATP binding"/>
    <property type="evidence" value="ECO:0007669"/>
    <property type="project" value="UniProtKB-KW"/>
</dbReference>
<dbReference type="InterPro" id="IPR050173">
    <property type="entry name" value="ABC_transporter_C-like"/>
</dbReference>
<feature type="region of interest" description="Disordered" evidence="9">
    <location>
        <begin position="1"/>
        <end position="24"/>
    </location>
</feature>
<dbReference type="OrthoDB" id="78465at2759"/>
<evidence type="ECO:0000256" key="6">
    <source>
        <dbReference type="ARBA" id="ARBA00022840"/>
    </source>
</evidence>
<evidence type="ECO:0000256" key="9">
    <source>
        <dbReference type="SAM" id="MobiDB-lite"/>
    </source>
</evidence>
<dbReference type="PANTHER" id="PTHR24223:SF443">
    <property type="entry name" value="MULTIDRUG-RESISTANCE LIKE PROTEIN 1, ISOFORM I"/>
    <property type="match status" value="1"/>
</dbReference>
<keyword evidence="7" id="KW-1133">Transmembrane helix</keyword>
<keyword evidence="8" id="KW-0472">Membrane</keyword>
<keyword evidence="6" id="KW-0067">ATP-binding</keyword>
<dbReference type="Gene3D" id="1.20.1560.10">
    <property type="entry name" value="ABC transporter type 1, transmembrane domain"/>
    <property type="match status" value="1"/>
</dbReference>
<keyword evidence="4" id="KW-0677">Repeat</keyword>
<dbReference type="AlphaFoldDB" id="A0A024U1E7"/>
<keyword evidence="5" id="KW-0547">Nucleotide-binding</keyword>
<sequence>MAVSYQSVNATTNDSESRSHHVHPQDSAASRLLYTATFEPLFQRTNSIVCAIFASYGWRFAVIGTMQVLSALESESFNTKAVLVSIASLFLVNVAQALITAHSTFQNQLVTVQITSALQHLLFRKSLVLDAKCRREKAAGDIANMFSTDIQTIINFSIFANQLWLIQVTITLYTCCTT</sequence>
<evidence type="ECO:0000256" key="2">
    <source>
        <dbReference type="ARBA" id="ARBA00022448"/>
    </source>
</evidence>
<dbReference type="RefSeq" id="XP_008871104.1">
    <property type="nucleotide sequence ID" value="XM_008872882.1"/>
</dbReference>
<dbReference type="GO" id="GO:0016020">
    <property type="term" value="C:membrane"/>
    <property type="evidence" value="ECO:0007669"/>
    <property type="project" value="InterPro"/>
</dbReference>
<dbReference type="SUPFAM" id="SSF90123">
    <property type="entry name" value="ABC transporter transmembrane region"/>
    <property type="match status" value="1"/>
</dbReference>
<dbReference type="InterPro" id="IPR011527">
    <property type="entry name" value="ABC1_TM_dom"/>
</dbReference>
<organism evidence="11">
    <name type="scientific">Aphanomyces invadans</name>
    <dbReference type="NCBI Taxonomy" id="157072"/>
    <lineage>
        <taxon>Eukaryota</taxon>
        <taxon>Sar</taxon>
        <taxon>Stramenopiles</taxon>
        <taxon>Oomycota</taxon>
        <taxon>Saprolegniomycetes</taxon>
        <taxon>Saprolegniales</taxon>
        <taxon>Verrucalvaceae</taxon>
        <taxon>Aphanomyces</taxon>
    </lineage>
</organism>
<evidence type="ECO:0000256" key="8">
    <source>
        <dbReference type="ARBA" id="ARBA00023136"/>
    </source>
</evidence>
<evidence type="ECO:0000256" key="5">
    <source>
        <dbReference type="ARBA" id="ARBA00022741"/>
    </source>
</evidence>
<dbReference type="GO" id="GO:0140359">
    <property type="term" value="F:ABC-type transporter activity"/>
    <property type="evidence" value="ECO:0007669"/>
    <property type="project" value="InterPro"/>
</dbReference>
<evidence type="ECO:0000313" key="11">
    <source>
        <dbReference type="EMBL" id="ETW00079.1"/>
    </source>
</evidence>
<comment type="subcellular location">
    <subcellularLocation>
        <location evidence="1">Endomembrane system</location>
        <topology evidence="1">Multi-pass membrane protein</topology>
    </subcellularLocation>
</comment>
<gene>
    <name evidence="11" type="ORF">H310_07506</name>
</gene>
<evidence type="ECO:0000256" key="7">
    <source>
        <dbReference type="ARBA" id="ARBA00022989"/>
    </source>
</evidence>
<feature type="domain" description="ABC transmembrane type-1" evidence="10">
    <location>
        <begin position="47"/>
        <end position="174"/>
    </location>
</feature>
<dbReference type="InterPro" id="IPR036640">
    <property type="entry name" value="ABC1_TM_sf"/>
</dbReference>